<evidence type="ECO:0000256" key="5">
    <source>
        <dbReference type="ARBA" id="ARBA00022989"/>
    </source>
</evidence>
<comment type="subcellular location">
    <subcellularLocation>
        <location evidence="1">Membrane</location>
        <topology evidence="1">Multi-pass membrane protein</topology>
    </subcellularLocation>
</comment>
<feature type="transmembrane region" description="Helical" evidence="8">
    <location>
        <begin position="117"/>
        <end position="135"/>
    </location>
</feature>
<dbReference type="PaxDb" id="55529-EKX44907"/>
<dbReference type="STRING" id="905079.L1J9C1"/>
<feature type="transmembrane region" description="Helical" evidence="8">
    <location>
        <begin position="317"/>
        <end position="335"/>
    </location>
</feature>
<keyword evidence="6 8" id="KW-0472">Membrane</keyword>
<name>L1J9C1_GUITC</name>
<evidence type="ECO:0000256" key="4">
    <source>
        <dbReference type="ARBA" id="ARBA00022692"/>
    </source>
</evidence>
<reference evidence="10" key="3">
    <citation type="submission" date="2015-06" db="UniProtKB">
        <authorList>
            <consortium name="EnsemblProtists"/>
        </authorList>
    </citation>
    <scope>IDENTIFICATION</scope>
</reference>
<feature type="transmembrane region" description="Helical" evidence="8">
    <location>
        <begin position="241"/>
        <end position="261"/>
    </location>
</feature>
<dbReference type="RefSeq" id="XP_005831887.1">
    <property type="nucleotide sequence ID" value="XM_005831830.1"/>
</dbReference>
<evidence type="ECO:0000313" key="11">
    <source>
        <dbReference type="Proteomes" id="UP000011087"/>
    </source>
</evidence>
<feature type="transmembrane region" description="Helical" evidence="8">
    <location>
        <begin position="78"/>
        <end position="97"/>
    </location>
</feature>
<dbReference type="OMA" id="ANTACAF"/>
<dbReference type="AlphaFoldDB" id="L1J9C1"/>
<dbReference type="PANTHER" id="PTHR31585">
    <property type="entry name" value="FOLATE-BIOPTERIN TRANSPORTER 1, CHLOROPLASTIC"/>
    <property type="match status" value="1"/>
</dbReference>
<dbReference type="GO" id="GO:0016020">
    <property type="term" value="C:membrane"/>
    <property type="evidence" value="ECO:0007669"/>
    <property type="project" value="UniProtKB-SubCell"/>
</dbReference>
<reference evidence="11" key="2">
    <citation type="submission" date="2012-11" db="EMBL/GenBank/DDBJ databases">
        <authorList>
            <person name="Kuo A."/>
            <person name="Curtis B.A."/>
            <person name="Tanifuji G."/>
            <person name="Burki F."/>
            <person name="Gruber A."/>
            <person name="Irimia M."/>
            <person name="Maruyama S."/>
            <person name="Arias M.C."/>
            <person name="Ball S.G."/>
            <person name="Gile G.H."/>
            <person name="Hirakawa Y."/>
            <person name="Hopkins J.F."/>
            <person name="Rensing S.A."/>
            <person name="Schmutz J."/>
            <person name="Symeonidi A."/>
            <person name="Elias M."/>
            <person name="Eveleigh R.J."/>
            <person name="Herman E.K."/>
            <person name="Klute M.J."/>
            <person name="Nakayama T."/>
            <person name="Obornik M."/>
            <person name="Reyes-Prieto A."/>
            <person name="Armbrust E.V."/>
            <person name="Aves S.J."/>
            <person name="Beiko R.G."/>
            <person name="Coutinho P."/>
            <person name="Dacks J.B."/>
            <person name="Durnford D.G."/>
            <person name="Fast N.M."/>
            <person name="Green B.R."/>
            <person name="Grisdale C."/>
            <person name="Hempe F."/>
            <person name="Henrissat B."/>
            <person name="Hoppner M.P."/>
            <person name="Ishida K.-I."/>
            <person name="Kim E."/>
            <person name="Koreny L."/>
            <person name="Kroth P.G."/>
            <person name="Liu Y."/>
            <person name="Malik S.-B."/>
            <person name="Maier U.G."/>
            <person name="McRose D."/>
            <person name="Mock T."/>
            <person name="Neilson J.A."/>
            <person name="Onodera N.T."/>
            <person name="Poole A.M."/>
            <person name="Pritham E.J."/>
            <person name="Richards T.A."/>
            <person name="Rocap G."/>
            <person name="Roy S.W."/>
            <person name="Sarai C."/>
            <person name="Schaack S."/>
            <person name="Shirato S."/>
            <person name="Slamovits C.H."/>
            <person name="Spencer D.F."/>
            <person name="Suzuki S."/>
            <person name="Worden A.Z."/>
            <person name="Zauner S."/>
            <person name="Barry K."/>
            <person name="Bell C."/>
            <person name="Bharti A.K."/>
            <person name="Crow J.A."/>
            <person name="Grimwood J."/>
            <person name="Kramer R."/>
            <person name="Lindquist E."/>
            <person name="Lucas S."/>
            <person name="Salamov A."/>
            <person name="McFadden G.I."/>
            <person name="Lane C.E."/>
            <person name="Keeling P.J."/>
            <person name="Gray M.W."/>
            <person name="Grigoriev I.V."/>
            <person name="Archibald J.M."/>
        </authorList>
    </citation>
    <scope>NUCLEOTIDE SEQUENCE</scope>
    <source>
        <strain evidence="11">CCMP2712</strain>
    </source>
</reference>
<dbReference type="Pfam" id="PF03092">
    <property type="entry name" value="BT1"/>
    <property type="match status" value="1"/>
</dbReference>
<dbReference type="PANTHER" id="PTHR31585:SF51">
    <property type="entry name" value="TRANSPORTER, PUTATIVE-RELATED"/>
    <property type="match status" value="1"/>
</dbReference>
<evidence type="ECO:0000256" key="1">
    <source>
        <dbReference type="ARBA" id="ARBA00004141"/>
    </source>
</evidence>
<dbReference type="Proteomes" id="UP000011087">
    <property type="component" value="Unassembled WGS sequence"/>
</dbReference>
<dbReference type="KEGG" id="gtt:GUITHDRAFT_109326"/>
<organism evidence="9">
    <name type="scientific">Guillardia theta (strain CCMP2712)</name>
    <name type="common">Cryptophyte</name>
    <dbReference type="NCBI Taxonomy" id="905079"/>
    <lineage>
        <taxon>Eukaryota</taxon>
        <taxon>Cryptophyceae</taxon>
        <taxon>Pyrenomonadales</taxon>
        <taxon>Geminigeraceae</taxon>
        <taxon>Guillardia</taxon>
    </lineage>
</organism>
<accession>L1J9C1</accession>
<dbReference type="HOGENOM" id="CLU_027837_0_0_1"/>
<evidence type="ECO:0000256" key="3">
    <source>
        <dbReference type="ARBA" id="ARBA00022448"/>
    </source>
</evidence>
<reference evidence="9 11" key="1">
    <citation type="journal article" date="2012" name="Nature">
        <title>Algal genomes reveal evolutionary mosaicism and the fate of nucleomorphs.</title>
        <authorList>
            <consortium name="DOE Joint Genome Institute"/>
            <person name="Curtis B.A."/>
            <person name="Tanifuji G."/>
            <person name="Burki F."/>
            <person name="Gruber A."/>
            <person name="Irimia M."/>
            <person name="Maruyama S."/>
            <person name="Arias M.C."/>
            <person name="Ball S.G."/>
            <person name="Gile G.H."/>
            <person name="Hirakawa Y."/>
            <person name="Hopkins J.F."/>
            <person name="Kuo A."/>
            <person name="Rensing S.A."/>
            <person name="Schmutz J."/>
            <person name="Symeonidi A."/>
            <person name="Elias M."/>
            <person name="Eveleigh R.J."/>
            <person name="Herman E.K."/>
            <person name="Klute M.J."/>
            <person name="Nakayama T."/>
            <person name="Obornik M."/>
            <person name="Reyes-Prieto A."/>
            <person name="Armbrust E.V."/>
            <person name="Aves S.J."/>
            <person name="Beiko R.G."/>
            <person name="Coutinho P."/>
            <person name="Dacks J.B."/>
            <person name="Durnford D.G."/>
            <person name="Fast N.M."/>
            <person name="Green B.R."/>
            <person name="Grisdale C.J."/>
            <person name="Hempel F."/>
            <person name="Henrissat B."/>
            <person name="Hoppner M.P."/>
            <person name="Ishida K."/>
            <person name="Kim E."/>
            <person name="Koreny L."/>
            <person name="Kroth P.G."/>
            <person name="Liu Y."/>
            <person name="Malik S.B."/>
            <person name="Maier U.G."/>
            <person name="McRose D."/>
            <person name="Mock T."/>
            <person name="Neilson J.A."/>
            <person name="Onodera N.T."/>
            <person name="Poole A.M."/>
            <person name="Pritham E.J."/>
            <person name="Richards T.A."/>
            <person name="Rocap G."/>
            <person name="Roy S.W."/>
            <person name="Sarai C."/>
            <person name="Schaack S."/>
            <person name="Shirato S."/>
            <person name="Slamovits C.H."/>
            <person name="Spencer D.F."/>
            <person name="Suzuki S."/>
            <person name="Worden A.Z."/>
            <person name="Zauner S."/>
            <person name="Barry K."/>
            <person name="Bell C."/>
            <person name="Bharti A.K."/>
            <person name="Crow J.A."/>
            <person name="Grimwood J."/>
            <person name="Kramer R."/>
            <person name="Lindquist E."/>
            <person name="Lucas S."/>
            <person name="Salamov A."/>
            <person name="McFadden G.I."/>
            <person name="Lane C.E."/>
            <person name="Keeling P.J."/>
            <person name="Gray M.W."/>
            <person name="Grigoriev I.V."/>
            <person name="Archibald J.M."/>
        </authorList>
    </citation>
    <scope>NUCLEOTIDE SEQUENCE</scope>
    <source>
        <strain evidence="9 11">CCMP2712</strain>
    </source>
</reference>
<sequence length="570" mass="63044">MMEGTILIPPDDLSAISRSVVKIVEMKRDDDVLQDSTEEMPPRRPSIDQAGWKSFLAHPFRSAADYMKRLEANFGWKFLVMLLSAYFGVKGALYTFTGLVQLPYYKKLGVDGRQYQIYGSIAVTPFAMKGFFGTISDVWPMAGYHKNSYILLAAALGSLSFLLLGSFKLSAGMSACLFFLASVETAVVDLLCEGKYAELMRMRPHTGGDIVTWVWATYHVGSLCAAGITGPISDKGHISSIFWICFPIAAQVMIPVALGWLSDPVQPASMRGFRWNKFKEHQKLFGLALCMALAALVQAIINLYFSKQIAVQLGYTITVSAVLCVMAGGALDYWFTAEEECVPGGPHFDYTYYSTYVRIVGSIAAWAGVILFQAIMGNWRLRRIFWVSVVLRCAGGIFDILIVNRDIGQDHVHGDLFCGSLHRMTGGKIGDAIIYEVCYTLNFMPAVVLTSKLCAKDLEATTYAMLAGFQNFGQQVSRTVGVFFITIFNIRTDAPCSWDGLSLLIAVAHIFLPLLLVPLTFYLIPDLKITDDLLGGTGAPQEEEEESDRREREMSNVSDLSIKSDRAPLL</sequence>
<evidence type="ECO:0000313" key="9">
    <source>
        <dbReference type="EMBL" id="EKX44907.1"/>
    </source>
</evidence>
<feature type="transmembrane region" description="Helical" evidence="8">
    <location>
        <begin position="147"/>
        <end position="165"/>
    </location>
</feature>
<dbReference type="SUPFAM" id="SSF103473">
    <property type="entry name" value="MFS general substrate transporter"/>
    <property type="match status" value="1"/>
</dbReference>
<dbReference type="InterPro" id="IPR039309">
    <property type="entry name" value="BT1"/>
</dbReference>
<dbReference type="InterPro" id="IPR036259">
    <property type="entry name" value="MFS_trans_sf"/>
</dbReference>
<dbReference type="EnsemblProtists" id="EKX44907">
    <property type="protein sequence ID" value="EKX44907"/>
    <property type="gene ID" value="GUITHDRAFT_109326"/>
</dbReference>
<proteinExistence type="inferred from homology"/>
<dbReference type="EMBL" id="JH993002">
    <property type="protein sequence ID" value="EKX44907.1"/>
    <property type="molecule type" value="Genomic_DNA"/>
</dbReference>
<evidence type="ECO:0000256" key="7">
    <source>
        <dbReference type="SAM" id="MobiDB-lite"/>
    </source>
</evidence>
<keyword evidence="3" id="KW-0813">Transport</keyword>
<gene>
    <name evidence="9" type="ORF">GUITHDRAFT_109326</name>
</gene>
<keyword evidence="4 8" id="KW-0812">Transmembrane</keyword>
<feature type="transmembrane region" description="Helical" evidence="8">
    <location>
        <begin position="284"/>
        <end position="305"/>
    </location>
</feature>
<evidence type="ECO:0000313" key="10">
    <source>
        <dbReference type="EnsemblProtists" id="EKX44907"/>
    </source>
</evidence>
<keyword evidence="11" id="KW-1185">Reference proteome</keyword>
<protein>
    <submittedName>
        <fullName evidence="9 10">Uncharacterized protein</fullName>
    </submittedName>
</protein>
<feature type="transmembrane region" description="Helical" evidence="8">
    <location>
        <begin position="355"/>
        <end position="372"/>
    </location>
</feature>
<feature type="transmembrane region" description="Helical" evidence="8">
    <location>
        <begin position="501"/>
        <end position="524"/>
    </location>
</feature>
<evidence type="ECO:0000256" key="6">
    <source>
        <dbReference type="ARBA" id="ARBA00023136"/>
    </source>
</evidence>
<dbReference type="GeneID" id="17301440"/>
<comment type="similarity">
    <text evidence="2">Belongs to the major facilitator superfamily. Folate-biopterin transporter (TC 2.A.71) family.</text>
</comment>
<feature type="region of interest" description="Disordered" evidence="7">
    <location>
        <begin position="535"/>
        <end position="570"/>
    </location>
</feature>
<evidence type="ECO:0000256" key="8">
    <source>
        <dbReference type="SAM" id="Phobius"/>
    </source>
</evidence>
<feature type="transmembrane region" description="Helical" evidence="8">
    <location>
        <begin position="384"/>
        <end position="403"/>
    </location>
</feature>
<evidence type="ECO:0000256" key="2">
    <source>
        <dbReference type="ARBA" id="ARBA00007015"/>
    </source>
</evidence>
<dbReference type="OrthoDB" id="754047at2759"/>
<keyword evidence="5 8" id="KW-1133">Transmembrane helix</keyword>